<feature type="domain" description="Glucose-methanol-choline oxidoreductase C-terminal" evidence="8">
    <location>
        <begin position="439"/>
        <end position="550"/>
    </location>
</feature>
<dbReference type="SUPFAM" id="SSF51905">
    <property type="entry name" value="FAD/NAD(P)-binding domain"/>
    <property type="match status" value="1"/>
</dbReference>
<dbReference type="Pfam" id="PF00732">
    <property type="entry name" value="GMC_oxred_N"/>
    <property type="match status" value="1"/>
</dbReference>
<evidence type="ECO:0000256" key="4">
    <source>
        <dbReference type="ARBA" id="ARBA00022827"/>
    </source>
</evidence>
<dbReference type="Gene3D" id="3.50.50.60">
    <property type="entry name" value="FAD/NAD(P)-binding domain"/>
    <property type="match status" value="2"/>
</dbReference>
<comment type="similarity">
    <text evidence="2">Belongs to the GMC oxidoreductase family.</text>
</comment>
<dbReference type="PANTHER" id="PTHR42784">
    <property type="entry name" value="PYRANOSE 2-OXIDASE"/>
    <property type="match status" value="1"/>
</dbReference>
<keyword evidence="4" id="KW-0274">FAD</keyword>
<evidence type="ECO:0000259" key="8">
    <source>
        <dbReference type="Pfam" id="PF05199"/>
    </source>
</evidence>
<dbReference type="InterPro" id="IPR003953">
    <property type="entry name" value="FAD-dep_OxRdtase_2_FAD-bd"/>
</dbReference>
<protein>
    <submittedName>
        <fullName evidence="9">GMC family oxidoreductase</fullName>
    </submittedName>
</protein>
<evidence type="ECO:0000256" key="3">
    <source>
        <dbReference type="ARBA" id="ARBA00022630"/>
    </source>
</evidence>
<evidence type="ECO:0000256" key="5">
    <source>
        <dbReference type="ARBA" id="ARBA00023002"/>
    </source>
</evidence>
<sequence length="567" mass="61638">MTSAFDPATVTADVIIVGSGAAGGMAAWSLTRAGLRCLMLEAGRDYDPQAEVNMMAPESDAPLRGASTPDKPFGYFDATVGGGWEVDGEPYTMHEGTDFRWYRSRMLGGRTNHWGRHVPRWGPYDFKPFSRDGLGVDWPIGYDDVAPFYDRVERLIGVNGGRIELENHPDSPPNCLMPPPRPRVPEMLLRATCESMGIPVRTAHTAVITRDMPDKVAPRSACFNATPCTRGCTIGAMFQTTTSFLPMAKATGKLTIVTDAMVSKVLLAEAGRAAGVEYVDRKTGVRHQVRARAIVLAAGTCETTRLLLNSGDKPGGLANSSGQLGRNLTDSTGASFRAFVPALAGRPRYNEDGIGGQHVYIPFWLYEEQKRGELDFARGYHFEIGGRFGIPPAAALPRVWGARLKEAVRAASGATIAMVLRGEMIPNKDTWCEIDPGVKDRFGIPVLRFSFRWSQHELNQVAHGQRTARSVFKRMNATPLDPERSPEELITAGGEIIHELGTARMGSDARSSVVDSFGRTWDVDNLVLMDGAVFASGAHKNPTLTILALALRASERLAARFKSGAFA</sequence>
<evidence type="ECO:0000259" key="6">
    <source>
        <dbReference type="Pfam" id="PF00732"/>
    </source>
</evidence>
<reference evidence="9" key="1">
    <citation type="submission" date="2022-04" db="EMBL/GenBank/DDBJ databases">
        <title>Tomato heritable bacteria conferring resistance against bacterial wilt.</title>
        <authorList>
            <person name="Yin J."/>
        </authorList>
    </citation>
    <scope>NUCLEOTIDE SEQUENCE</scope>
    <source>
        <strain evidence="9">Cra20</strain>
    </source>
</reference>
<proteinExistence type="inferred from homology"/>
<dbReference type="InterPro" id="IPR051473">
    <property type="entry name" value="P2Ox-like"/>
</dbReference>
<dbReference type="PANTHER" id="PTHR42784:SF1">
    <property type="entry name" value="PYRANOSE 2-OXIDASE"/>
    <property type="match status" value="1"/>
</dbReference>
<dbReference type="InterPro" id="IPR007867">
    <property type="entry name" value="GMC_OxRtase_C"/>
</dbReference>
<dbReference type="Pfam" id="PF05199">
    <property type="entry name" value="GMC_oxred_C"/>
    <property type="match status" value="1"/>
</dbReference>
<feature type="domain" description="FAD-dependent oxidoreductase 2 FAD-binding" evidence="7">
    <location>
        <begin position="13"/>
        <end position="43"/>
    </location>
</feature>
<evidence type="ECO:0000259" key="7">
    <source>
        <dbReference type="Pfam" id="PF00890"/>
    </source>
</evidence>
<dbReference type="Pfam" id="PF00890">
    <property type="entry name" value="FAD_binding_2"/>
    <property type="match status" value="1"/>
</dbReference>
<evidence type="ECO:0000256" key="1">
    <source>
        <dbReference type="ARBA" id="ARBA00001974"/>
    </source>
</evidence>
<organism evidence="9">
    <name type="scientific">Sphingomonas psychrotolerans</name>
    <dbReference type="NCBI Taxonomy" id="1327635"/>
    <lineage>
        <taxon>Bacteria</taxon>
        <taxon>Pseudomonadati</taxon>
        <taxon>Pseudomonadota</taxon>
        <taxon>Alphaproteobacteria</taxon>
        <taxon>Sphingomonadales</taxon>
        <taxon>Sphingomonadaceae</taxon>
        <taxon>Sphingomonas</taxon>
    </lineage>
</organism>
<comment type="cofactor">
    <cofactor evidence="1">
        <name>FAD</name>
        <dbReference type="ChEBI" id="CHEBI:57692"/>
    </cofactor>
</comment>
<dbReference type="InterPro" id="IPR000172">
    <property type="entry name" value="GMC_OxRdtase_N"/>
</dbReference>
<comment type="caution">
    <text evidence="9">The sequence shown here is derived from an EMBL/GenBank/DDBJ whole genome shotgun (WGS) entry which is preliminary data.</text>
</comment>
<accession>A0ABU3N067</accession>
<dbReference type="SUPFAM" id="SSF54373">
    <property type="entry name" value="FAD-linked reductases, C-terminal domain"/>
    <property type="match status" value="1"/>
</dbReference>
<evidence type="ECO:0000313" key="9">
    <source>
        <dbReference type="EMBL" id="MDT8757254.1"/>
    </source>
</evidence>
<keyword evidence="5" id="KW-0560">Oxidoreductase</keyword>
<evidence type="ECO:0000256" key="2">
    <source>
        <dbReference type="ARBA" id="ARBA00010790"/>
    </source>
</evidence>
<dbReference type="EMBL" id="JALMLT010000001">
    <property type="protein sequence ID" value="MDT8757254.1"/>
    <property type="molecule type" value="Genomic_DNA"/>
</dbReference>
<gene>
    <name evidence="9" type="ORF">MZO42_00950</name>
</gene>
<dbReference type="InterPro" id="IPR036188">
    <property type="entry name" value="FAD/NAD-bd_sf"/>
</dbReference>
<dbReference type="PRINTS" id="PR00420">
    <property type="entry name" value="RNGMNOXGNASE"/>
</dbReference>
<keyword evidence="3" id="KW-0285">Flavoprotein</keyword>
<name>A0ABU3N067_9SPHN</name>
<feature type="domain" description="Glucose-methanol-choline oxidoreductase N-terminal" evidence="6">
    <location>
        <begin position="141"/>
        <end position="330"/>
    </location>
</feature>